<dbReference type="InterPro" id="IPR006073">
    <property type="entry name" value="GTP-bd"/>
</dbReference>
<dbReference type="SUPFAM" id="SSF52540">
    <property type="entry name" value="P-loop containing nucleoside triphosphate hydrolases"/>
    <property type="match status" value="1"/>
</dbReference>
<name>A0A0P7BLJ6_9HYPO</name>
<dbReference type="EMBL" id="LKCW01000002">
    <property type="protein sequence ID" value="KPM46150.1"/>
    <property type="molecule type" value="Genomic_DNA"/>
</dbReference>
<dbReference type="InterPro" id="IPR027417">
    <property type="entry name" value="P-loop_NTPase"/>
</dbReference>
<proteinExistence type="predicted"/>
<dbReference type="STRING" id="78410.A0A0P7BLJ6"/>
<feature type="compositionally biased region" description="Basic and acidic residues" evidence="2">
    <location>
        <begin position="351"/>
        <end position="374"/>
    </location>
</feature>
<dbReference type="GO" id="GO:0005525">
    <property type="term" value="F:GTP binding"/>
    <property type="evidence" value="ECO:0007669"/>
    <property type="project" value="InterPro"/>
</dbReference>
<accession>A0A0P7BLJ6</accession>
<feature type="coiled-coil region" evidence="1">
    <location>
        <begin position="254"/>
        <end position="307"/>
    </location>
</feature>
<reference evidence="4 5" key="1">
    <citation type="submission" date="2015-09" db="EMBL/GenBank/DDBJ databases">
        <title>Draft genome of a European isolate of the apple canker pathogen Neonectria ditissima.</title>
        <authorList>
            <person name="Gomez-Cortecero A."/>
            <person name="Harrison R.J."/>
            <person name="Armitage A.D."/>
        </authorList>
    </citation>
    <scope>NUCLEOTIDE SEQUENCE [LARGE SCALE GENOMIC DNA]</scope>
    <source>
        <strain evidence="4 5">R09/05</strain>
    </source>
</reference>
<feature type="region of interest" description="Disordered" evidence="2">
    <location>
        <begin position="347"/>
        <end position="415"/>
    </location>
</feature>
<feature type="compositionally biased region" description="Basic and acidic residues" evidence="2">
    <location>
        <begin position="381"/>
        <end position="391"/>
    </location>
</feature>
<gene>
    <name evidence="4" type="ORF">AK830_g255</name>
</gene>
<protein>
    <recommendedName>
        <fullName evidence="3">G domain-containing protein</fullName>
    </recommendedName>
</protein>
<evidence type="ECO:0000313" key="5">
    <source>
        <dbReference type="Proteomes" id="UP000050424"/>
    </source>
</evidence>
<sequence length="479" mass="53820">MDVAPEVLVRQAQNFSVFTGATKLRPADRIFLVMGLTGAGKSTFVGRCTGNDVVVGHGLHSCTKSIGVFDFELEGRRVYLVDTPGFNDTDRSDTETLSILARHLGASYANGARVHGIILLHPISNNRMSGSGIRSIEMIKAMCAFSSYANLAIATTMWPESPDPAETRLLVAREADLLEQQKYFGCLVSQGATLLRHSEKGCRDPSVEAASAKRIVAHLLRQSDMHTADVLRLQREIVDEEKTIGETLAGIAISRELYEVRQEHERQLQKLKEAMEEPLAKSDAAHAEQLRELRVEVETKLKKADGRKESLKMTMKDLHMDERRFWKEKITSLDTHFRKHLAAQEEELREMEESQQRLRKERDRRATRESERIQNIKRKSKEQQAEVKDLETPPSEPPRPRGRRAIRRPRLSPTDRVIEEDQEKIVREVRDKVTQTRKAYQLFQAHTGSIMDGAVNGIAAGAATGLIALATGGLVCVVM</sequence>
<dbReference type="AlphaFoldDB" id="A0A0P7BLJ6"/>
<evidence type="ECO:0000256" key="1">
    <source>
        <dbReference type="SAM" id="Coils"/>
    </source>
</evidence>
<keyword evidence="1" id="KW-0175">Coiled coil</keyword>
<keyword evidence="5" id="KW-1185">Reference proteome</keyword>
<dbReference type="Proteomes" id="UP000050424">
    <property type="component" value="Unassembled WGS sequence"/>
</dbReference>
<evidence type="ECO:0000259" key="3">
    <source>
        <dbReference type="Pfam" id="PF01926"/>
    </source>
</evidence>
<evidence type="ECO:0000256" key="2">
    <source>
        <dbReference type="SAM" id="MobiDB-lite"/>
    </source>
</evidence>
<dbReference type="CDD" id="cd00882">
    <property type="entry name" value="Ras_like_GTPase"/>
    <property type="match status" value="1"/>
</dbReference>
<organism evidence="4 5">
    <name type="scientific">Neonectria ditissima</name>
    <dbReference type="NCBI Taxonomy" id="78410"/>
    <lineage>
        <taxon>Eukaryota</taxon>
        <taxon>Fungi</taxon>
        <taxon>Dikarya</taxon>
        <taxon>Ascomycota</taxon>
        <taxon>Pezizomycotina</taxon>
        <taxon>Sordariomycetes</taxon>
        <taxon>Hypocreomycetidae</taxon>
        <taxon>Hypocreales</taxon>
        <taxon>Nectriaceae</taxon>
        <taxon>Neonectria</taxon>
    </lineage>
</organism>
<feature type="domain" description="G" evidence="3">
    <location>
        <begin position="32"/>
        <end position="94"/>
    </location>
</feature>
<dbReference type="Pfam" id="PF01926">
    <property type="entry name" value="MMR_HSR1"/>
    <property type="match status" value="1"/>
</dbReference>
<feature type="compositionally biased region" description="Basic residues" evidence="2">
    <location>
        <begin position="400"/>
        <end position="410"/>
    </location>
</feature>
<dbReference type="OrthoDB" id="8954335at2759"/>
<evidence type="ECO:0000313" key="4">
    <source>
        <dbReference type="EMBL" id="KPM46150.1"/>
    </source>
</evidence>
<comment type="caution">
    <text evidence="4">The sequence shown here is derived from an EMBL/GenBank/DDBJ whole genome shotgun (WGS) entry which is preliminary data.</text>
</comment>
<dbReference type="Gene3D" id="3.40.50.300">
    <property type="entry name" value="P-loop containing nucleotide triphosphate hydrolases"/>
    <property type="match status" value="1"/>
</dbReference>